<gene>
    <name evidence="1" type="ORF">VB854_13535</name>
</gene>
<sequence>MVMVTLTDDEVALIKSILIALRQIKVRDIDQALVTLSKGETAKTKLGKRRLEK</sequence>
<keyword evidence="2" id="KW-1185">Reference proteome</keyword>
<comment type="caution">
    <text evidence="1">The sequence shown here is derived from an EMBL/GenBank/DDBJ whole genome shotgun (WGS) entry which is preliminary data.</text>
</comment>
<accession>A0ABU5TYJ4</accession>
<proteinExistence type="predicted"/>
<dbReference type="EMBL" id="JAYGHT010000072">
    <property type="protein sequence ID" value="MEA5519965.1"/>
    <property type="molecule type" value="Genomic_DNA"/>
</dbReference>
<reference evidence="1 2" key="1">
    <citation type="submission" date="2023-12" db="EMBL/GenBank/DDBJ databases">
        <title>Baltic Sea Cyanobacteria.</title>
        <authorList>
            <person name="Delbaje E."/>
            <person name="Fewer D.P."/>
            <person name="Shishido T.K."/>
        </authorList>
    </citation>
    <scope>NUCLEOTIDE SEQUENCE [LARGE SCALE GENOMIC DNA]</scope>
    <source>
        <strain evidence="1 2">CCNP 1315</strain>
    </source>
</reference>
<name>A0ABU5TYJ4_9CYAN</name>
<dbReference type="RefSeq" id="WP_323273103.1">
    <property type="nucleotide sequence ID" value="NZ_JAYGHT010000072.1"/>
</dbReference>
<organism evidence="1 2">
    <name type="scientific">Limnoraphis robusta CCNP1315</name>
    <dbReference type="NCBI Taxonomy" id="3110306"/>
    <lineage>
        <taxon>Bacteria</taxon>
        <taxon>Bacillati</taxon>
        <taxon>Cyanobacteriota</taxon>
        <taxon>Cyanophyceae</taxon>
        <taxon>Oscillatoriophycideae</taxon>
        <taxon>Oscillatoriales</taxon>
        <taxon>Sirenicapillariaceae</taxon>
        <taxon>Limnoraphis</taxon>
    </lineage>
</organism>
<evidence type="ECO:0000313" key="2">
    <source>
        <dbReference type="Proteomes" id="UP001301728"/>
    </source>
</evidence>
<evidence type="ECO:0000313" key="1">
    <source>
        <dbReference type="EMBL" id="MEA5519965.1"/>
    </source>
</evidence>
<protein>
    <submittedName>
        <fullName evidence="1">Uncharacterized protein</fullName>
    </submittedName>
</protein>
<dbReference type="Proteomes" id="UP001301728">
    <property type="component" value="Unassembled WGS sequence"/>
</dbReference>